<feature type="binding site" evidence="5">
    <location>
        <position position="173"/>
    </location>
    <ligand>
        <name>FMN</name>
        <dbReference type="ChEBI" id="CHEBI:58210"/>
    </ligand>
</feature>
<dbReference type="RefSeq" id="WP_202954725.1">
    <property type="nucleotide sequence ID" value="NZ_JAPCID010000001.1"/>
</dbReference>
<comment type="subunit">
    <text evidence="5">Homodimer.</text>
</comment>
<comment type="pathway">
    <text evidence="5">Cofactor metabolism; pyridoxal 5'-phosphate salvage; pyridoxal 5'-phosphate from pyridoxamine 5'-phosphate: step 1/1.</text>
</comment>
<feature type="binding site" evidence="5">
    <location>
        <begin position="119"/>
        <end position="120"/>
    </location>
    <ligand>
        <name>FMN</name>
        <dbReference type="ChEBI" id="CHEBI:58210"/>
    </ligand>
</feature>
<comment type="similarity">
    <text evidence="1 5">Belongs to the pyridoxamine 5'-phosphate oxidase family.</text>
</comment>
<gene>
    <name evidence="5 8" type="primary">pdxH</name>
    <name evidence="8" type="ORF">OJ962_00645</name>
</gene>
<proteinExistence type="inferred from homology"/>
<comment type="catalytic activity">
    <reaction evidence="5">
        <text>pyridoxine 5'-phosphate + O2 = pyridoxal 5'-phosphate + H2O2</text>
        <dbReference type="Rhea" id="RHEA:15149"/>
        <dbReference type="ChEBI" id="CHEBI:15379"/>
        <dbReference type="ChEBI" id="CHEBI:16240"/>
        <dbReference type="ChEBI" id="CHEBI:58589"/>
        <dbReference type="ChEBI" id="CHEBI:597326"/>
        <dbReference type="EC" id="1.4.3.5"/>
    </reaction>
</comment>
<dbReference type="InterPro" id="IPR019740">
    <property type="entry name" value="Pyridox_Oxase_CS"/>
</dbReference>
<feature type="binding site" evidence="5">
    <location>
        <position position="102"/>
    </location>
    <ligand>
        <name>substrate</name>
    </ligand>
</feature>
<dbReference type="Pfam" id="PF10590">
    <property type="entry name" value="PNP_phzG_C"/>
    <property type="match status" value="1"/>
</dbReference>
<dbReference type="InterPro" id="IPR019576">
    <property type="entry name" value="Pyridoxamine_oxidase_dimer_C"/>
</dbReference>
<keyword evidence="4 5" id="KW-0560">Oxidoreductase</keyword>
<dbReference type="SUPFAM" id="SSF50475">
    <property type="entry name" value="FMN-binding split barrel"/>
    <property type="match status" value="1"/>
</dbReference>
<feature type="domain" description="Pyridoxine 5'-phosphate oxidase dimerisation C-terminal" evidence="7">
    <location>
        <begin position="150"/>
        <end position="191"/>
    </location>
</feature>
<dbReference type="InterPro" id="IPR000659">
    <property type="entry name" value="Pyridox_Oxase"/>
</dbReference>
<comment type="caution">
    <text evidence="8">The sequence shown here is derived from an EMBL/GenBank/DDBJ whole genome shotgun (WGS) entry which is preliminary data.</text>
</comment>
<comment type="cofactor">
    <cofactor evidence="5">
        <name>FMN</name>
        <dbReference type="ChEBI" id="CHEBI:58210"/>
    </cofactor>
    <text evidence="5">Binds 1 FMN per subunit.</text>
</comment>
<feature type="binding site" evidence="5">
    <location>
        <position position="84"/>
    </location>
    <ligand>
        <name>FMN</name>
        <dbReference type="ChEBI" id="CHEBI:58210"/>
    </ligand>
</feature>
<dbReference type="GO" id="GO:0004733">
    <property type="term" value="F:pyridoxamine phosphate oxidase activity"/>
    <property type="evidence" value="ECO:0007669"/>
    <property type="project" value="UniProtKB-EC"/>
</dbReference>
<dbReference type="PANTHER" id="PTHR10851:SF0">
    <property type="entry name" value="PYRIDOXINE-5'-PHOSPHATE OXIDASE"/>
    <property type="match status" value="1"/>
</dbReference>
<evidence type="ECO:0000256" key="5">
    <source>
        <dbReference type="HAMAP-Rule" id="MF_01629"/>
    </source>
</evidence>
<feature type="binding site" evidence="5">
    <location>
        <begin position="169"/>
        <end position="171"/>
    </location>
    <ligand>
        <name>substrate</name>
    </ligand>
</feature>
<evidence type="ECO:0000256" key="4">
    <source>
        <dbReference type="ARBA" id="ARBA00023002"/>
    </source>
</evidence>
<dbReference type="InterPro" id="IPR012349">
    <property type="entry name" value="Split_barrel_FMN-bd"/>
</dbReference>
<keyword evidence="3 5" id="KW-0288">FMN</keyword>
<comment type="catalytic activity">
    <reaction evidence="5">
        <text>pyridoxamine 5'-phosphate + O2 + H2O = pyridoxal 5'-phosphate + H2O2 + NH4(+)</text>
        <dbReference type="Rhea" id="RHEA:15817"/>
        <dbReference type="ChEBI" id="CHEBI:15377"/>
        <dbReference type="ChEBI" id="CHEBI:15379"/>
        <dbReference type="ChEBI" id="CHEBI:16240"/>
        <dbReference type="ChEBI" id="CHEBI:28938"/>
        <dbReference type="ChEBI" id="CHEBI:58451"/>
        <dbReference type="ChEBI" id="CHEBI:597326"/>
        <dbReference type="EC" id="1.4.3.5"/>
    </reaction>
</comment>
<evidence type="ECO:0000259" key="7">
    <source>
        <dbReference type="Pfam" id="PF10590"/>
    </source>
</evidence>
<evidence type="ECO:0000313" key="8">
    <source>
        <dbReference type="EMBL" id="MDA0135987.1"/>
    </source>
</evidence>
<accession>A0ABT4RBT1</accession>
<feature type="binding site" evidence="5">
    <location>
        <position position="62"/>
    </location>
    <ligand>
        <name>FMN</name>
        <dbReference type="ChEBI" id="CHEBI:58210"/>
    </ligand>
</feature>
<keyword evidence="2 5" id="KW-0285">Flavoprotein</keyword>
<dbReference type="HAMAP" id="MF_01629">
    <property type="entry name" value="PdxH"/>
    <property type="match status" value="1"/>
</dbReference>
<feature type="domain" description="Pyridoxamine 5'-phosphate oxidase N-terminal" evidence="6">
    <location>
        <begin position="14"/>
        <end position="137"/>
    </location>
</feature>
<feature type="binding site" evidence="5">
    <location>
        <position position="61"/>
    </location>
    <ligand>
        <name>FMN</name>
        <dbReference type="ChEBI" id="CHEBI:58210"/>
    </ligand>
</feature>
<dbReference type="Proteomes" id="UP001147700">
    <property type="component" value="Unassembled WGS sequence"/>
</dbReference>
<comment type="function">
    <text evidence="5">Catalyzes the oxidation of either pyridoxine 5'-phosphate (PNP) or pyridoxamine 5'-phosphate (PMP) into pyridoxal 5'-phosphate (PLP).</text>
</comment>
<keyword evidence="5" id="KW-0664">Pyridoxine biosynthesis</keyword>
<dbReference type="NCBIfam" id="NF004231">
    <property type="entry name" value="PRK05679.1"/>
    <property type="match status" value="1"/>
</dbReference>
<keyword evidence="9" id="KW-1185">Reference proteome</keyword>
<dbReference type="Gene3D" id="2.30.110.10">
    <property type="entry name" value="Electron Transport, Fmn-binding Protein, Chain A"/>
    <property type="match status" value="1"/>
</dbReference>
<evidence type="ECO:0000256" key="3">
    <source>
        <dbReference type="ARBA" id="ARBA00022643"/>
    </source>
</evidence>
<dbReference type="EC" id="1.4.3.5" evidence="5"/>
<feature type="binding site" evidence="5">
    <location>
        <begin position="40"/>
        <end position="45"/>
    </location>
    <ligand>
        <name>FMN</name>
        <dbReference type="ChEBI" id="CHEBI:58210"/>
    </ligand>
</feature>
<feature type="binding site" evidence="5">
    <location>
        <position position="45"/>
    </location>
    <ligand>
        <name>substrate</name>
    </ligand>
</feature>
<comment type="pathway">
    <text evidence="5">Cofactor metabolism; pyridoxal 5'-phosphate salvage; pyridoxal 5'-phosphate from pyridoxine 5'-phosphate: step 1/1.</text>
</comment>
<evidence type="ECO:0000256" key="2">
    <source>
        <dbReference type="ARBA" id="ARBA00022630"/>
    </source>
</evidence>
<dbReference type="PANTHER" id="PTHR10851">
    <property type="entry name" value="PYRIDOXINE-5-PHOSPHATE OXIDASE"/>
    <property type="match status" value="1"/>
</dbReference>
<dbReference type="PROSITE" id="PS01064">
    <property type="entry name" value="PYRIDOX_OXIDASE"/>
    <property type="match status" value="1"/>
</dbReference>
<dbReference type="NCBIfam" id="TIGR00558">
    <property type="entry name" value="pdxH"/>
    <property type="match status" value="1"/>
</dbReference>
<reference evidence="8" key="1">
    <citation type="submission" date="2022-10" db="EMBL/GenBank/DDBJ databases">
        <title>The WGS of Solirubrobacter sp. CPCC 204708.</title>
        <authorList>
            <person name="Jiang Z."/>
        </authorList>
    </citation>
    <scope>NUCLEOTIDE SEQUENCE</scope>
    <source>
        <strain evidence="8">CPCC 204708</strain>
    </source>
</reference>
<feature type="binding site" evidence="5">
    <location>
        <position position="106"/>
    </location>
    <ligand>
        <name>substrate</name>
    </ligand>
</feature>
<evidence type="ECO:0000259" key="6">
    <source>
        <dbReference type="Pfam" id="PF01243"/>
    </source>
</evidence>
<dbReference type="Pfam" id="PF01243">
    <property type="entry name" value="PNPOx_N"/>
    <property type="match status" value="1"/>
</dbReference>
<feature type="binding site" evidence="5">
    <location>
        <position position="163"/>
    </location>
    <ligand>
        <name>FMN</name>
        <dbReference type="ChEBI" id="CHEBI:58210"/>
    </ligand>
</feature>
<dbReference type="EMBL" id="JAPCID010000001">
    <property type="protein sequence ID" value="MDA0135987.1"/>
    <property type="molecule type" value="Genomic_DNA"/>
</dbReference>
<protein>
    <recommendedName>
        <fullName evidence="5">Pyridoxine/pyridoxamine 5'-phosphate oxidase</fullName>
        <ecNumber evidence="5">1.4.3.5</ecNumber>
    </recommendedName>
    <alternativeName>
        <fullName evidence="5">PNP/PMP oxidase</fullName>
        <shortName evidence="5">PNPOx</shortName>
    </alternativeName>
    <alternativeName>
        <fullName evidence="5">Pyridoxal 5'-phosphate synthase</fullName>
    </alternativeName>
</protein>
<evidence type="ECO:0000256" key="1">
    <source>
        <dbReference type="ARBA" id="ARBA00007301"/>
    </source>
</evidence>
<feature type="binding site" evidence="5">
    <location>
        <position position="110"/>
    </location>
    <ligand>
        <name>substrate</name>
    </ligand>
</feature>
<dbReference type="InterPro" id="IPR011576">
    <property type="entry name" value="Pyridox_Oxase_N"/>
</dbReference>
<feature type="binding site" evidence="5">
    <location>
        <begin position="55"/>
        <end position="56"/>
    </location>
    <ligand>
        <name>FMN</name>
        <dbReference type="ChEBI" id="CHEBI:58210"/>
    </ligand>
</feature>
<evidence type="ECO:0000313" key="9">
    <source>
        <dbReference type="Proteomes" id="UP001147700"/>
    </source>
</evidence>
<organism evidence="8 9">
    <name type="scientific">Solirubrobacter deserti</name>
    <dbReference type="NCBI Taxonomy" id="2282478"/>
    <lineage>
        <taxon>Bacteria</taxon>
        <taxon>Bacillati</taxon>
        <taxon>Actinomycetota</taxon>
        <taxon>Thermoleophilia</taxon>
        <taxon>Solirubrobacterales</taxon>
        <taxon>Solirubrobacteraceae</taxon>
        <taxon>Solirubrobacter</taxon>
    </lineage>
</organism>
<sequence length="191" mass="21616">MSDPLTQFKEWYEHAVAAGVTEPEAMALATANADGVPSVRFVLLKGIDERGVEFFTNYESRKGRELSANPRAALAVLWKPLQRQVRLEGPVERLSEEESDAYFATRSRGSQLGAWASRQSEAIPDREWLETRLAELDTSYPETVPRPPHWGGFLLRPGAIEFWEGRPNRLHDREAFTRGADGAWHSRRLSP</sequence>
<name>A0ABT4RBT1_9ACTN</name>
<dbReference type="PIRSF" id="PIRSF000190">
    <property type="entry name" value="Pyd_amn-ph_oxd"/>
    <property type="match status" value="1"/>
</dbReference>